<sequence>MRQGNIQERQMSFDDAVHLDWATAGIWQDSRKAYPEVRYIAVARLHVLCFTETEGGIRVISFRKANQRWAINCMRKALFGFNGRN</sequence>
<gene>
    <name evidence="1" type="ORF">QWY20_08540</name>
</gene>
<dbReference type="Gene3D" id="3.10.450.530">
    <property type="entry name" value="Ribonuclease toxin, BrnT, of type II toxin-antitoxin system"/>
    <property type="match status" value="1"/>
</dbReference>
<evidence type="ECO:0000313" key="2">
    <source>
        <dbReference type="Proteomes" id="UP001336314"/>
    </source>
</evidence>
<dbReference type="Pfam" id="PF04365">
    <property type="entry name" value="BrnT_toxin"/>
    <property type="match status" value="1"/>
</dbReference>
<keyword evidence="2" id="KW-1185">Reference proteome</keyword>
<dbReference type="InterPro" id="IPR038573">
    <property type="entry name" value="BrnT_sf"/>
</dbReference>
<evidence type="ECO:0000313" key="1">
    <source>
        <dbReference type="EMBL" id="MEE2001500.1"/>
    </source>
</evidence>
<dbReference type="EMBL" id="JAUHLI010000007">
    <property type="protein sequence ID" value="MEE2001500.1"/>
    <property type="molecule type" value="Genomic_DNA"/>
</dbReference>
<proteinExistence type="predicted"/>
<comment type="caution">
    <text evidence="1">The sequence shown here is derived from an EMBL/GenBank/DDBJ whole genome shotgun (WGS) entry which is preliminary data.</text>
</comment>
<reference evidence="1 2" key="1">
    <citation type="submission" date="2023-07" db="EMBL/GenBank/DDBJ databases">
        <title>Alkalimonas sp., MEB108 novel, alkaliphilic bacterium isolated from Lonar Lake, India.</title>
        <authorList>
            <person name="Joshi A."/>
            <person name="Thite S."/>
        </authorList>
    </citation>
    <scope>NUCLEOTIDE SEQUENCE [LARGE SCALE GENOMIC DNA]</scope>
    <source>
        <strain evidence="1 2">MEB108</strain>
    </source>
</reference>
<organism evidence="1 2">
    <name type="scientific">Alkalimonas cellulosilytica</name>
    <dbReference type="NCBI Taxonomy" id="3058395"/>
    <lineage>
        <taxon>Bacteria</taxon>
        <taxon>Pseudomonadati</taxon>
        <taxon>Pseudomonadota</taxon>
        <taxon>Gammaproteobacteria</taxon>
        <taxon>Alkalimonas</taxon>
    </lineage>
</organism>
<protein>
    <submittedName>
        <fullName evidence="1">BrnT family toxin</fullName>
    </submittedName>
</protein>
<name>A0ABU7J5E2_9GAMM</name>
<dbReference type="InterPro" id="IPR007460">
    <property type="entry name" value="BrnT_toxin"/>
</dbReference>
<accession>A0ABU7J5E2</accession>
<dbReference type="Proteomes" id="UP001336314">
    <property type="component" value="Unassembled WGS sequence"/>
</dbReference>